<keyword evidence="3" id="KW-1185">Reference proteome</keyword>
<accession>A0A897MLP9</accession>
<evidence type="ECO:0000313" key="3">
    <source>
        <dbReference type="Proteomes" id="UP000663586"/>
    </source>
</evidence>
<dbReference type="AlphaFoldDB" id="A0A897MLP9"/>
<dbReference type="KEGG" id="hara:AArcS_0052"/>
<feature type="region of interest" description="Disordered" evidence="1">
    <location>
        <begin position="235"/>
        <end position="259"/>
    </location>
</feature>
<evidence type="ECO:0000313" key="2">
    <source>
        <dbReference type="EMBL" id="QSG01292.1"/>
    </source>
</evidence>
<dbReference type="Proteomes" id="UP000663586">
    <property type="component" value="Chromosome"/>
</dbReference>
<gene>
    <name evidence="2" type="ORF">AArcS_0052</name>
</gene>
<name>A0A897MLP9_9EURY</name>
<evidence type="ECO:0000256" key="1">
    <source>
        <dbReference type="SAM" id="MobiDB-lite"/>
    </source>
</evidence>
<proteinExistence type="predicted"/>
<feature type="compositionally biased region" description="Basic and acidic residues" evidence="1">
    <location>
        <begin position="242"/>
        <end position="259"/>
    </location>
</feature>
<reference evidence="2" key="1">
    <citation type="submission" date="2020-11" db="EMBL/GenBank/DDBJ databases">
        <title>Carbohydrate-dependent, anaerobic sulfur respiration: A novel catabolism in halophilic archaea.</title>
        <authorList>
            <person name="Sorokin D.Y."/>
            <person name="Messina E."/>
            <person name="Smedile F."/>
            <person name="La Cono V."/>
            <person name="Hallsworth J.E."/>
            <person name="Yakimov M.M."/>
        </authorList>
    </citation>
    <scope>NUCLEOTIDE SEQUENCE</scope>
    <source>
        <strain evidence="2">AArc-S</strain>
    </source>
</reference>
<dbReference type="SUPFAM" id="SSF110849">
    <property type="entry name" value="ParB/Sulfiredoxin"/>
    <property type="match status" value="1"/>
</dbReference>
<dbReference type="RefSeq" id="WP_238478427.1">
    <property type="nucleotide sequence ID" value="NZ_CP064786.1"/>
</dbReference>
<dbReference type="GeneID" id="70683439"/>
<dbReference type="InterPro" id="IPR036086">
    <property type="entry name" value="ParB/Sulfiredoxin_sf"/>
</dbReference>
<sequence length="259" mass="30515">MKRESISRRKQLRGRLVVAIRRGVTAPATRRVPLTALRRYHRLRRRLGPRRYTDADPFALLQVDPGRIERSLLETAPARPQWGRVVGGDWDRAGESFDDRQVPRGLEQRFVEDSPWRETALYDAYVEQLKRFGNAWEHTSINDFERRCREIERVYESIKREGYREQAELRDHGATVGVRADEINVDIGRDGTIYWRTYGQHRLAIAKLLDIETVPVVVQRRHREWQRVRDRVREQGQTGIDEESHHHPDLRDLVEEGVG</sequence>
<dbReference type="EMBL" id="CP064786">
    <property type="protein sequence ID" value="QSG01292.1"/>
    <property type="molecule type" value="Genomic_DNA"/>
</dbReference>
<organism evidence="2 3">
    <name type="scientific">Natranaeroarchaeum sulfidigenes</name>
    <dbReference type="NCBI Taxonomy" id="2784880"/>
    <lineage>
        <taxon>Archaea</taxon>
        <taxon>Methanobacteriati</taxon>
        <taxon>Methanobacteriota</taxon>
        <taxon>Stenosarchaea group</taxon>
        <taxon>Halobacteria</taxon>
        <taxon>Halobacteriales</taxon>
        <taxon>Natronoarchaeaceae</taxon>
        <taxon>Natranaeroarchaeum</taxon>
    </lineage>
</organism>
<protein>
    <submittedName>
        <fullName evidence="2">ParB-like nuclease domain containing protein</fullName>
    </submittedName>
</protein>